<organism evidence="1">
    <name type="scientific">Lepeophtheirus salmonis</name>
    <name type="common">Salmon louse</name>
    <name type="synonym">Caligus salmonis</name>
    <dbReference type="NCBI Taxonomy" id="72036"/>
    <lineage>
        <taxon>Eukaryota</taxon>
        <taxon>Metazoa</taxon>
        <taxon>Ecdysozoa</taxon>
        <taxon>Arthropoda</taxon>
        <taxon>Crustacea</taxon>
        <taxon>Multicrustacea</taxon>
        <taxon>Hexanauplia</taxon>
        <taxon>Copepoda</taxon>
        <taxon>Siphonostomatoida</taxon>
        <taxon>Caligidae</taxon>
        <taxon>Lepeophtheirus</taxon>
    </lineage>
</organism>
<accession>A0A0K2VDS3</accession>
<name>A0A0K2VDS3_LEPSM</name>
<dbReference type="EMBL" id="HACA01031144">
    <property type="protein sequence ID" value="CDW48505.1"/>
    <property type="molecule type" value="Transcribed_RNA"/>
</dbReference>
<sequence length="39" mass="4847">MFYSPHLRFPHNISDLFSLRNFLFRINSRMFLINIYDLP</sequence>
<dbReference type="AlphaFoldDB" id="A0A0K2VDS3"/>
<protein>
    <submittedName>
        <fullName evidence="1">Uncharacterized protein</fullName>
    </submittedName>
</protein>
<proteinExistence type="predicted"/>
<reference evidence="1" key="1">
    <citation type="submission" date="2014-05" db="EMBL/GenBank/DDBJ databases">
        <authorList>
            <person name="Chronopoulou M."/>
        </authorList>
    </citation>
    <scope>NUCLEOTIDE SEQUENCE</scope>
    <source>
        <tissue evidence="1">Whole organism</tissue>
    </source>
</reference>
<evidence type="ECO:0000313" key="1">
    <source>
        <dbReference type="EMBL" id="CDW48505.1"/>
    </source>
</evidence>